<gene>
    <name evidence="3" type="ORF">IV203_022403</name>
</gene>
<reference evidence="3" key="1">
    <citation type="journal article" date="2021" name="Sci. Rep.">
        <title>Diploid genomic architecture of Nitzschia inconspicua, an elite biomass production diatom.</title>
        <authorList>
            <person name="Oliver A."/>
            <person name="Podell S."/>
            <person name="Pinowska A."/>
            <person name="Traller J.C."/>
            <person name="Smith S.R."/>
            <person name="McClure R."/>
            <person name="Beliaev A."/>
            <person name="Bohutskyi P."/>
            <person name="Hill E.A."/>
            <person name="Rabines A."/>
            <person name="Zheng H."/>
            <person name="Allen L.Z."/>
            <person name="Kuo A."/>
            <person name="Grigoriev I.V."/>
            <person name="Allen A.E."/>
            <person name="Hazlebeck D."/>
            <person name="Allen E.E."/>
        </authorList>
    </citation>
    <scope>NUCLEOTIDE SEQUENCE</scope>
    <source>
        <strain evidence="3">Hildebrandi</strain>
    </source>
</reference>
<protein>
    <submittedName>
        <fullName evidence="3">Uncharacterized protein</fullName>
    </submittedName>
</protein>
<feature type="signal peptide" evidence="2">
    <location>
        <begin position="1"/>
        <end position="17"/>
    </location>
</feature>
<evidence type="ECO:0000313" key="3">
    <source>
        <dbReference type="EMBL" id="KAG7344395.1"/>
    </source>
</evidence>
<sequence>MKSFLLVCGILLAVTEGLAPPLLPPSKSLTNTRLYGLLDFKPFHGHGSGEQKKDLDDQWAVQQEILAARRGHIDKSALKKKYANGAKGDLSSLGGGTRKSGNSGRQDEMYVESPKATSIEGLKKPKFFWEK</sequence>
<organism evidence="3 4">
    <name type="scientific">Nitzschia inconspicua</name>
    <dbReference type="NCBI Taxonomy" id="303405"/>
    <lineage>
        <taxon>Eukaryota</taxon>
        <taxon>Sar</taxon>
        <taxon>Stramenopiles</taxon>
        <taxon>Ochrophyta</taxon>
        <taxon>Bacillariophyta</taxon>
        <taxon>Bacillariophyceae</taxon>
        <taxon>Bacillariophycidae</taxon>
        <taxon>Bacillariales</taxon>
        <taxon>Bacillariaceae</taxon>
        <taxon>Nitzschia</taxon>
    </lineage>
</organism>
<accession>A0A9K3PEM2</accession>
<comment type="caution">
    <text evidence="3">The sequence shown here is derived from an EMBL/GenBank/DDBJ whole genome shotgun (WGS) entry which is preliminary data.</text>
</comment>
<dbReference type="OrthoDB" id="10567731at2759"/>
<reference evidence="3" key="2">
    <citation type="submission" date="2021-04" db="EMBL/GenBank/DDBJ databases">
        <authorList>
            <person name="Podell S."/>
        </authorList>
    </citation>
    <scope>NUCLEOTIDE SEQUENCE</scope>
    <source>
        <strain evidence="3">Hildebrandi</strain>
    </source>
</reference>
<feature type="region of interest" description="Disordered" evidence="1">
    <location>
        <begin position="85"/>
        <end position="117"/>
    </location>
</feature>
<keyword evidence="2" id="KW-0732">Signal</keyword>
<name>A0A9K3PEM2_9STRA</name>
<evidence type="ECO:0000256" key="2">
    <source>
        <dbReference type="SAM" id="SignalP"/>
    </source>
</evidence>
<dbReference type="AlphaFoldDB" id="A0A9K3PEM2"/>
<dbReference type="Proteomes" id="UP000693970">
    <property type="component" value="Unassembled WGS sequence"/>
</dbReference>
<evidence type="ECO:0000313" key="4">
    <source>
        <dbReference type="Proteomes" id="UP000693970"/>
    </source>
</evidence>
<proteinExistence type="predicted"/>
<keyword evidence="4" id="KW-1185">Reference proteome</keyword>
<evidence type="ECO:0000256" key="1">
    <source>
        <dbReference type="SAM" id="MobiDB-lite"/>
    </source>
</evidence>
<dbReference type="EMBL" id="JAGRRH010000023">
    <property type="protein sequence ID" value="KAG7344395.1"/>
    <property type="molecule type" value="Genomic_DNA"/>
</dbReference>
<feature type="chain" id="PRO_5039897490" evidence="2">
    <location>
        <begin position="18"/>
        <end position="131"/>
    </location>
</feature>